<keyword evidence="1" id="KW-1133">Transmembrane helix</keyword>
<feature type="transmembrane region" description="Helical" evidence="1">
    <location>
        <begin position="12"/>
        <end position="36"/>
    </location>
</feature>
<proteinExistence type="predicted"/>
<reference evidence="2" key="1">
    <citation type="submission" date="2018-10" db="EMBL/GenBank/DDBJ databases">
        <title>Hidden diversity of soil giant viruses.</title>
        <authorList>
            <person name="Schulz F."/>
            <person name="Alteio L."/>
            <person name="Goudeau D."/>
            <person name="Ryan E.M."/>
            <person name="Malmstrom R.R."/>
            <person name="Blanchard J."/>
            <person name="Woyke T."/>
        </authorList>
    </citation>
    <scope>NUCLEOTIDE SEQUENCE</scope>
    <source>
        <strain evidence="2">SAV1</strain>
    </source>
</reference>
<accession>A0A3G5AD39</accession>
<protein>
    <submittedName>
        <fullName evidence="2">Putative ORFan</fullName>
    </submittedName>
</protein>
<name>A0A3G5AD39_9VIRU</name>
<gene>
    <name evidence="2" type="ORF">Satyrvirus4_23</name>
</gene>
<evidence type="ECO:0000256" key="1">
    <source>
        <dbReference type="SAM" id="Phobius"/>
    </source>
</evidence>
<dbReference type="EMBL" id="MK072440">
    <property type="protein sequence ID" value="AYV85126.1"/>
    <property type="molecule type" value="Genomic_DNA"/>
</dbReference>
<sequence length="75" mass="8494">MAKIKNSNTKVLMNFITEIVIILISIAVGMLIGLLARSGKEYHGPNAADEVKKNYYNKRNKKCYKFGIQPYKCPT</sequence>
<keyword evidence="1" id="KW-0812">Transmembrane</keyword>
<organism evidence="2">
    <name type="scientific">Satyrvirus sp</name>
    <dbReference type="NCBI Taxonomy" id="2487771"/>
    <lineage>
        <taxon>Viruses</taxon>
        <taxon>Varidnaviria</taxon>
        <taxon>Bamfordvirae</taxon>
        <taxon>Nucleocytoviricota</taxon>
        <taxon>Megaviricetes</taxon>
        <taxon>Imitervirales</taxon>
        <taxon>Mimiviridae</taxon>
        <taxon>Megamimivirinae</taxon>
    </lineage>
</organism>
<keyword evidence="1" id="KW-0472">Membrane</keyword>
<evidence type="ECO:0000313" key="2">
    <source>
        <dbReference type="EMBL" id="AYV85126.1"/>
    </source>
</evidence>